<evidence type="ECO:0000313" key="4">
    <source>
        <dbReference type="Proteomes" id="UP001202328"/>
    </source>
</evidence>
<proteinExistence type="predicted"/>
<sequence length="508" mass="58380">MMMKKCSRVQQHSVIYNQDLITRVFLKLPMEKVLEVKEVCKPWRQFVNESSYVDDNECGGKFGFIGIAQDGEDDQKYYLSHIEYDYDGIDDNIIKKKKVNHPGFFNFEPTLVGSRNGLVCIALPFCPEELDADCDDPTYICDPVYICNPITKEYTLLPKFKGGEDISGGCMNFGFAFHNDRYKVVRIFWEDKEELGNSVGAIEMFTLGTEKWVPLGNTDCFFSGSFPRGVYADGVLYWVSYGSERIMGLDLDNNQFHSILSPPFQIEVDQVQPLELNQKLCLLHEDDPEDGGEIIVWMLDDLVWKKLFKFSLKDSERNLLDLSPFIVNEDHEIFALVKNHQILYWNDKNLLNSYDILNDAEDTLFEDEQDINHCCIPHVHSLISLKKLQPNTLKFLEPIELRLAEVPSVTHVKKPFVVRLTLTNHLNKEMGPFKICLSRPDLQEDEAVMIHGAQNLAIRQVQAFSSVEINLNLIATRVGFQKIRGITLLDQDDNKTYNLVPDLEVLIL</sequence>
<reference evidence="3" key="1">
    <citation type="submission" date="2022-04" db="EMBL/GenBank/DDBJ databases">
        <title>A functionally conserved STORR gene fusion in Papaver species that diverged 16.8 million years ago.</title>
        <authorList>
            <person name="Catania T."/>
        </authorList>
    </citation>
    <scope>NUCLEOTIDE SEQUENCE</scope>
    <source>
        <strain evidence="3">S-188037</strain>
    </source>
</reference>
<name>A0AAD4S9J4_9MAGN</name>
<dbReference type="SUPFAM" id="SSF50965">
    <property type="entry name" value="Galactose oxidase, central domain"/>
    <property type="match status" value="1"/>
</dbReference>
<evidence type="ECO:0008006" key="5">
    <source>
        <dbReference type="Google" id="ProtNLM"/>
    </source>
</evidence>
<dbReference type="NCBIfam" id="TIGR01640">
    <property type="entry name" value="F_box_assoc_1"/>
    <property type="match status" value="1"/>
</dbReference>
<dbReference type="InterPro" id="IPR050796">
    <property type="entry name" value="SCF_F-box_component"/>
</dbReference>
<dbReference type="PANTHER" id="PTHR31672:SF13">
    <property type="entry name" value="F-BOX PROTEIN CPR30-LIKE"/>
    <property type="match status" value="1"/>
</dbReference>
<dbReference type="InterPro" id="IPR017451">
    <property type="entry name" value="F-box-assoc_interact_dom"/>
</dbReference>
<dbReference type="PANTHER" id="PTHR31672">
    <property type="entry name" value="BNACNNG10540D PROTEIN"/>
    <property type="match status" value="1"/>
</dbReference>
<dbReference type="InterPro" id="IPR013187">
    <property type="entry name" value="F-box-assoc_dom_typ3"/>
</dbReference>
<dbReference type="InterPro" id="IPR011043">
    <property type="entry name" value="Gal_Oxase/kelch_b-propeller"/>
</dbReference>
<feature type="domain" description="Trafficking protein particle complex subunit 13 C-terminal" evidence="2">
    <location>
        <begin position="407"/>
        <end position="498"/>
    </location>
</feature>
<evidence type="ECO:0000313" key="3">
    <source>
        <dbReference type="EMBL" id="KAI3874967.1"/>
    </source>
</evidence>
<dbReference type="InterPro" id="IPR055428">
    <property type="entry name" value="TRAPPC13_C"/>
</dbReference>
<accession>A0AAD4S9J4</accession>
<comment type="caution">
    <text evidence="3">The sequence shown here is derived from an EMBL/GenBank/DDBJ whole genome shotgun (WGS) entry which is preliminary data.</text>
</comment>
<dbReference type="Proteomes" id="UP001202328">
    <property type="component" value="Unassembled WGS sequence"/>
</dbReference>
<organism evidence="3 4">
    <name type="scientific">Papaver atlanticum</name>
    <dbReference type="NCBI Taxonomy" id="357466"/>
    <lineage>
        <taxon>Eukaryota</taxon>
        <taxon>Viridiplantae</taxon>
        <taxon>Streptophyta</taxon>
        <taxon>Embryophyta</taxon>
        <taxon>Tracheophyta</taxon>
        <taxon>Spermatophyta</taxon>
        <taxon>Magnoliopsida</taxon>
        <taxon>Ranunculales</taxon>
        <taxon>Papaveraceae</taxon>
        <taxon>Papaveroideae</taxon>
        <taxon>Papaver</taxon>
    </lineage>
</organism>
<dbReference type="AlphaFoldDB" id="A0AAD4S9J4"/>
<dbReference type="Pfam" id="PF08268">
    <property type="entry name" value="FBA_3"/>
    <property type="match status" value="1"/>
</dbReference>
<feature type="domain" description="F-box associated beta-propeller type 3" evidence="1">
    <location>
        <begin position="140"/>
        <end position="336"/>
    </location>
</feature>
<evidence type="ECO:0000259" key="2">
    <source>
        <dbReference type="Pfam" id="PF23643"/>
    </source>
</evidence>
<gene>
    <name evidence="3" type="ORF">MKW98_019540</name>
</gene>
<keyword evidence="4" id="KW-1185">Reference proteome</keyword>
<protein>
    <recommendedName>
        <fullName evidence="5">F-box domain-containing protein</fullName>
    </recommendedName>
</protein>
<evidence type="ECO:0000259" key="1">
    <source>
        <dbReference type="Pfam" id="PF08268"/>
    </source>
</evidence>
<dbReference type="Pfam" id="PF23643">
    <property type="entry name" value="TRAPPC13_C"/>
    <property type="match status" value="1"/>
</dbReference>
<dbReference type="EMBL" id="JAJJMB010012638">
    <property type="protein sequence ID" value="KAI3874967.1"/>
    <property type="molecule type" value="Genomic_DNA"/>
</dbReference>